<dbReference type="PROSITE" id="PS00234">
    <property type="entry name" value="GAS_VESICLE_A_1"/>
    <property type="match status" value="1"/>
</dbReference>
<dbReference type="STRING" id="89524.SAMN05444370_104292"/>
<organism evidence="5 6">
    <name type="scientific">Rubrimonas cliftonensis</name>
    <dbReference type="NCBI Taxonomy" id="89524"/>
    <lineage>
        <taxon>Bacteria</taxon>
        <taxon>Pseudomonadati</taxon>
        <taxon>Pseudomonadota</taxon>
        <taxon>Alphaproteobacteria</taxon>
        <taxon>Rhodobacterales</taxon>
        <taxon>Paracoccaceae</taxon>
        <taxon>Rubrimonas</taxon>
    </lineage>
</organism>
<dbReference type="GO" id="GO:0012506">
    <property type="term" value="C:vesicle membrane"/>
    <property type="evidence" value="ECO:0007669"/>
    <property type="project" value="InterPro"/>
</dbReference>
<comment type="subcellular location">
    <subcellularLocation>
        <location evidence="2">Gas vesicle</location>
    </subcellularLocation>
</comment>
<proteinExistence type="inferred from homology"/>
<dbReference type="PANTHER" id="PTHR35344:SF4">
    <property type="entry name" value="GAS VESICLE PROTEIN A1"/>
    <property type="match status" value="1"/>
</dbReference>
<reference evidence="5 6" key="1">
    <citation type="submission" date="2016-10" db="EMBL/GenBank/DDBJ databases">
        <authorList>
            <person name="de Groot N.N."/>
        </authorList>
    </citation>
    <scope>NUCLEOTIDE SEQUENCE [LARGE SCALE GENOMIC DNA]</scope>
    <source>
        <strain evidence="5 6">DSM 15345</strain>
    </source>
</reference>
<evidence type="ECO:0000256" key="4">
    <source>
        <dbReference type="SAM" id="Coils"/>
    </source>
</evidence>
<dbReference type="AlphaFoldDB" id="A0A1H4AM86"/>
<evidence type="ECO:0000256" key="3">
    <source>
        <dbReference type="ARBA" id="ARBA00035646"/>
    </source>
</evidence>
<dbReference type="EMBL" id="FNQM01000004">
    <property type="protein sequence ID" value="SEA37096.1"/>
    <property type="molecule type" value="Genomic_DNA"/>
</dbReference>
<evidence type="ECO:0000313" key="5">
    <source>
        <dbReference type="EMBL" id="SEA37096.1"/>
    </source>
</evidence>
<evidence type="ECO:0000256" key="1">
    <source>
        <dbReference type="ARBA" id="ARBA00022987"/>
    </source>
</evidence>
<dbReference type="OrthoDB" id="532318at2"/>
<accession>A0A1H4AM86</accession>
<comment type="similarity">
    <text evidence="3">Belongs to the gas vesicle GvpA family.</text>
</comment>
<dbReference type="InterPro" id="IPR050530">
    <property type="entry name" value="GvpA"/>
</dbReference>
<dbReference type="PANTHER" id="PTHR35344">
    <property type="entry name" value="GAS VESICLE STRUCTURAL PROTEIN 2-RELATED"/>
    <property type="match status" value="1"/>
</dbReference>
<feature type="coiled-coil region" evidence="4">
    <location>
        <begin position="75"/>
        <end position="102"/>
    </location>
</feature>
<sequence length="115" mass="12079">MSAYGVEGAARGDGLADILERVLDRGVVIAGDVSISLVGIELVTIKLRLLIASVDKAQEMGIDWWSADPTLSASARALQAENDALRAQIARIEARLDASLDADLDARPSPAAQPV</sequence>
<gene>
    <name evidence="5" type="ORF">SAMN05444370_104292</name>
</gene>
<dbReference type="InterPro" id="IPR018493">
    <property type="entry name" value="GvpA-like_CS"/>
</dbReference>
<dbReference type="Proteomes" id="UP000198703">
    <property type="component" value="Unassembled WGS sequence"/>
</dbReference>
<evidence type="ECO:0000313" key="6">
    <source>
        <dbReference type="Proteomes" id="UP000198703"/>
    </source>
</evidence>
<keyword evidence="1" id="KW-0304">Gas vesicle</keyword>
<evidence type="ECO:0000256" key="2">
    <source>
        <dbReference type="ARBA" id="ARBA00035108"/>
    </source>
</evidence>
<keyword evidence="4" id="KW-0175">Coiled coil</keyword>
<name>A0A1H4AM86_9RHOB</name>
<dbReference type="GO" id="GO:0031411">
    <property type="term" value="C:gas vesicle"/>
    <property type="evidence" value="ECO:0007669"/>
    <property type="project" value="UniProtKB-SubCell"/>
</dbReference>
<dbReference type="GO" id="GO:0005198">
    <property type="term" value="F:structural molecule activity"/>
    <property type="evidence" value="ECO:0007669"/>
    <property type="project" value="InterPro"/>
</dbReference>
<dbReference type="InterPro" id="IPR000638">
    <property type="entry name" value="Gas-vesicle_GvpA-like"/>
</dbReference>
<dbReference type="Pfam" id="PF00741">
    <property type="entry name" value="Gas_vesicle"/>
    <property type="match status" value="1"/>
</dbReference>
<protein>
    <submittedName>
        <fullName evidence="5">Gas vesicle protein</fullName>
    </submittedName>
</protein>
<keyword evidence="6" id="KW-1185">Reference proteome</keyword>
<dbReference type="RefSeq" id="WP_093252364.1">
    <property type="nucleotide sequence ID" value="NZ_FNQM01000004.1"/>
</dbReference>